<proteinExistence type="predicted"/>
<dbReference type="PANTHER" id="PTHR10773">
    <property type="entry name" value="DNA-DIRECTED RNA POLYMERASES I, II, AND III SUBUNIT RPABC2"/>
    <property type="match status" value="1"/>
</dbReference>
<gene>
    <name evidence="2" type="ORF">ABMA27_010488</name>
</gene>
<evidence type="ECO:0000256" key="1">
    <source>
        <dbReference type="SAM" id="MobiDB-lite"/>
    </source>
</evidence>
<accession>A0ABR3H5V3</accession>
<dbReference type="EMBL" id="JBEUOH010000026">
    <property type="protein sequence ID" value="KAL0860181.1"/>
    <property type="molecule type" value="Genomic_DNA"/>
</dbReference>
<reference evidence="2 3" key="1">
    <citation type="submission" date="2024-06" db="EMBL/GenBank/DDBJ databases">
        <title>A chromosome-level genome assembly of beet webworm, Loxostege sticticalis.</title>
        <authorList>
            <person name="Zhang Y."/>
        </authorList>
    </citation>
    <scope>NUCLEOTIDE SEQUENCE [LARGE SCALE GENOMIC DNA]</scope>
    <source>
        <strain evidence="2">AQ026</strain>
        <tissue evidence="2">Whole body</tissue>
    </source>
</reference>
<evidence type="ECO:0000313" key="3">
    <source>
        <dbReference type="Proteomes" id="UP001549920"/>
    </source>
</evidence>
<dbReference type="PANTHER" id="PTHR10773:SF19">
    <property type="match status" value="1"/>
</dbReference>
<feature type="region of interest" description="Disordered" evidence="1">
    <location>
        <begin position="156"/>
        <end position="184"/>
    </location>
</feature>
<organism evidence="2 3">
    <name type="scientific">Loxostege sticticalis</name>
    <name type="common">Beet webworm moth</name>
    <dbReference type="NCBI Taxonomy" id="481309"/>
    <lineage>
        <taxon>Eukaryota</taxon>
        <taxon>Metazoa</taxon>
        <taxon>Ecdysozoa</taxon>
        <taxon>Arthropoda</taxon>
        <taxon>Hexapoda</taxon>
        <taxon>Insecta</taxon>
        <taxon>Pterygota</taxon>
        <taxon>Neoptera</taxon>
        <taxon>Endopterygota</taxon>
        <taxon>Lepidoptera</taxon>
        <taxon>Glossata</taxon>
        <taxon>Ditrysia</taxon>
        <taxon>Pyraloidea</taxon>
        <taxon>Crambidae</taxon>
        <taxon>Pyraustinae</taxon>
        <taxon>Loxostege</taxon>
    </lineage>
</organism>
<name>A0ABR3H5V3_LOXSC</name>
<protein>
    <submittedName>
        <fullName evidence="2">Uncharacterized protein</fullName>
    </submittedName>
</protein>
<evidence type="ECO:0000313" key="2">
    <source>
        <dbReference type="EMBL" id="KAL0860181.1"/>
    </source>
</evidence>
<dbReference type="Proteomes" id="UP001549920">
    <property type="component" value="Unassembled WGS sequence"/>
</dbReference>
<sequence length="665" mass="76847">MKISLRISYILQRDIDQNVGYTFYYLKITKSEFRQKYTPSKIFIEGTDDKVSTEQEVVSVDNSSVILDLSLPPALTSVLNENPYKNLISELHANHFKDNLGTSQLAPDVTPIPSPCNDFFESEIVTSPRCSYPSPSNSDVISPSIMSRDSSLLVSSDQNSSACSSNDNTPAGRKSRNRQRRRDEWKDIKRKCLKNVGKAYLSRNGVSRDGKSLKQSCPATCPLKCFQKFTEQDRNQIFLSFWQLGDHSRHWDYIANHTQVAETRYPSTSRAVKAQEYQRTVQTALSKWCSGSGSISPCRRGRARVVVINDKIKEGIIRHVKTFRPVESHYVRKKSSKLYLDGDLTFTKMFSLYNEWCEAENIIKKAQTVRQYRDIIKKIYFHVPKKDICNECHVYNTKKSTINDEEKKKQEVHIQNKTIAREMKEKDKKDAIKSQGKIITDCFDFQKILNCPHGNVGLFYYKRKLSIHNFTVFDLARQNRNRIVFSFYLYAAKKYGITIVHRFLERGHTQNEADSEHALLERSSKNKLIYCVYTPEQWYALVRCVTGFHNYETLLSGGNWVKNSKNQKPHILNYRYNFEDENIMSLITIKGYSSRRRNNSVFDIDILEQCCIGHLTVTAAKYNDLISLCHGRIIPQEHHTFYQNFTHGAIVAEPSDVDSSDDLDL</sequence>
<feature type="compositionally biased region" description="Low complexity" evidence="1">
    <location>
        <begin position="156"/>
        <end position="168"/>
    </location>
</feature>
<comment type="caution">
    <text evidence="2">The sequence shown here is derived from an EMBL/GenBank/DDBJ whole genome shotgun (WGS) entry which is preliminary data.</text>
</comment>
<keyword evidence="3" id="KW-1185">Reference proteome</keyword>